<dbReference type="SUPFAM" id="SSF53335">
    <property type="entry name" value="S-adenosyl-L-methionine-dependent methyltransferases"/>
    <property type="match status" value="2"/>
</dbReference>
<dbReference type="EMBL" id="KN837183">
    <property type="protein sequence ID" value="KIJ35940.1"/>
    <property type="molecule type" value="Genomic_DNA"/>
</dbReference>
<dbReference type="InterPro" id="IPR029063">
    <property type="entry name" value="SAM-dependent_MTases_sf"/>
</dbReference>
<name>A0A0C9VEF4_SPHS4</name>
<dbReference type="OrthoDB" id="540004at2759"/>
<sequence>MSPVESVPGPKKAEQMFDAVGFDYETVYAEHCTHLLDVLTHIVNFLPPNSRVLDIGSGTGKPTAAFFANKGHRVTGLDISQTMVDVARKQVPQAEFYKADMTVYEPPNGQKFDAVIASHSLYQFSLPALRSQIFKFSGWVKKGGLVAIGTCLKPDEMAEQGREYDHRGWVEGLIERFMGHQAKCTVGLPKAWSGFFEDAGLEILDINQRVCMPKGGAPSDKQDQFFVTGRKIVDNELLGPYPLPKKLSEPFKIVDANIKAWLEFIARTTGRGDIQGAFDVLQREDRKAVLCIGSGSAGGHVFPSFDAIVSFGSLSYSPSPATAIGELLRVAARDATVILVQAAPDNEFTNLMNDALGDVDISPKAPVHQGILLDLAGKVLKNAGFDEVIYEYVDGYLQFPDSEGERQIRVARELLSKVWCANERDWEAVCGRLSAPLRRQFLDRPGEIRNQGVMMVCKRQQIV</sequence>
<reference evidence="3 4" key="1">
    <citation type="submission" date="2014-06" db="EMBL/GenBank/DDBJ databases">
        <title>Evolutionary Origins and Diversification of the Mycorrhizal Mutualists.</title>
        <authorList>
            <consortium name="DOE Joint Genome Institute"/>
            <consortium name="Mycorrhizal Genomics Consortium"/>
            <person name="Kohler A."/>
            <person name="Kuo A."/>
            <person name="Nagy L.G."/>
            <person name="Floudas D."/>
            <person name="Copeland A."/>
            <person name="Barry K.W."/>
            <person name="Cichocki N."/>
            <person name="Veneault-Fourrey C."/>
            <person name="LaButti K."/>
            <person name="Lindquist E.A."/>
            <person name="Lipzen A."/>
            <person name="Lundell T."/>
            <person name="Morin E."/>
            <person name="Murat C."/>
            <person name="Riley R."/>
            <person name="Ohm R."/>
            <person name="Sun H."/>
            <person name="Tunlid A."/>
            <person name="Henrissat B."/>
            <person name="Grigoriev I.V."/>
            <person name="Hibbett D.S."/>
            <person name="Martin F."/>
        </authorList>
    </citation>
    <scope>NUCLEOTIDE SEQUENCE [LARGE SCALE GENOMIC DNA]</scope>
    <source>
        <strain evidence="3 4">SS14</strain>
    </source>
</reference>
<dbReference type="InterPro" id="IPR041698">
    <property type="entry name" value="Methyltransf_25"/>
</dbReference>
<evidence type="ECO:0000313" key="4">
    <source>
        <dbReference type="Proteomes" id="UP000054279"/>
    </source>
</evidence>
<dbReference type="Pfam" id="PF13649">
    <property type="entry name" value="Methyltransf_25"/>
    <property type="match status" value="1"/>
</dbReference>
<dbReference type="Gene3D" id="3.40.50.150">
    <property type="entry name" value="Vaccinia Virus protein VP39"/>
    <property type="match status" value="1"/>
</dbReference>
<dbReference type="Proteomes" id="UP000054279">
    <property type="component" value="Unassembled WGS sequence"/>
</dbReference>
<keyword evidence="4" id="KW-1185">Reference proteome</keyword>
<proteinExistence type="predicted"/>
<evidence type="ECO:0000259" key="2">
    <source>
        <dbReference type="Pfam" id="PF13649"/>
    </source>
</evidence>
<dbReference type="CDD" id="cd02440">
    <property type="entry name" value="AdoMet_MTases"/>
    <property type="match status" value="1"/>
</dbReference>
<dbReference type="AlphaFoldDB" id="A0A0C9VEF4"/>
<keyword evidence="1" id="KW-0808">Transferase</keyword>
<feature type="domain" description="Methyltransferase" evidence="2">
    <location>
        <begin position="52"/>
        <end position="144"/>
    </location>
</feature>
<organism evidence="3 4">
    <name type="scientific">Sphaerobolus stellatus (strain SS14)</name>
    <dbReference type="NCBI Taxonomy" id="990650"/>
    <lineage>
        <taxon>Eukaryota</taxon>
        <taxon>Fungi</taxon>
        <taxon>Dikarya</taxon>
        <taxon>Basidiomycota</taxon>
        <taxon>Agaricomycotina</taxon>
        <taxon>Agaricomycetes</taxon>
        <taxon>Phallomycetidae</taxon>
        <taxon>Geastrales</taxon>
        <taxon>Sphaerobolaceae</taxon>
        <taxon>Sphaerobolus</taxon>
    </lineage>
</organism>
<protein>
    <recommendedName>
        <fullName evidence="2">Methyltransferase domain-containing protein</fullName>
    </recommendedName>
</protein>
<dbReference type="GO" id="GO:0016740">
    <property type="term" value="F:transferase activity"/>
    <property type="evidence" value="ECO:0007669"/>
    <property type="project" value="UniProtKB-KW"/>
</dbReference>
<dbReference type="PANTHER" id="PTHR43861">
    <property type="entry name" value="TRANS-ACONITATE 2-METHYLTRANSFERASE-RELATED"/>
    <property type="match status" value="1"/>
</dbReference>
<accession>A0A0C9VEF4</accession>
<dbReference type="HOGENOM" id="CLU_049332_1_0_1"/>
<gene>
    <name evidence="3" type="ORF">M422DRAFT_180044</name>
</gene>
<evidence type="ECO:0000313" key="3">
    <source>
        <dbReference type="EMBL" id="KIJ35940.1"/>
    </source>
</evidence>
<evidence type="ECO:0000256" key="1">
    <source>
        <dbReference type="ARBA" id="ARBA00022679"/>
    </source>
</evidence>